<dbReference type="Proteomes" id="UP000015453">
    <property type="component" value="Unassembled WGS sequence"/>
</dbReference>
<gene>
    <name evidence="2" type="ORF">M569_16885</name>
</gene>
<dbReference type="InterPro" id="IPR052160">
    <property type="entry name" value="Gypsy_RT_Integrase-like"/>
</dbReference>
<proteinExistence type="predicted"/>
<organism evidence="2 3">
    <name type="scientific">Genlisea aurea</name>
    <dbReference type="NCBI Taxonomy" id="192259"/>
    <lineage>
        <taxon>Eukaryota</taxon>
        <taxon>Viridiplantae</taxon>
        <taxon>Streptophyta</taxon>
        <taxon>Embryophyta</taxon>
        <taxon>Tracheophyta</taxon>
        <taxon>Spermatophyta</taxon>
        <taxon>Magnoliopsida</taxon>
        <taxon>eudicotyledons</taxon>
        <taxon>Gunneridae</taxon>
        <taxon>Pentapetalae</taxon>
        <taxon>asterids</taxon>
        <taxon>lamiids</taxon>
        <taxon>Lamiales</taxon>
        <taxon>Lentibulariaceae</taxon>
        <taxon>Genlisea</taxon>
    </lineage>
</organism>
<reference evidence="2 3" key="1">
    <citation type="journal article" date="2013" name="BMC Genomics">
        <title>The miniature genome of a carnivorous plant Genlisea aurea contains a low number of genes and short non-coding sequences.</title>
        <authorList>
            <person name="Leushkin E.V."/>
            <person name="Sutormin R.A."/>
            <person name="Nabieva E.R."/>
            <person name="Penin A.A."/>
            <person name="Kondrashov A.S."/>
            <person name="Logacheva M.D."/>
        </authorList>
    </citation>
    <scope>NUCLEOTIDE SEQUENCE [LARGE SCALE GENOMIC DNA]</scope>
</reference>
<dbReference type="Gene3D" id="1.10.340.70">
    <property type="match status" value="1"/>
</dbReference>
<accession>S8D5P0</accession>
<feature type="non-terminal residue" evidence="2">
    <location>
        <position position="1"/>
    </location>
</feature>
<dbReference type="PANTHER" id="PTHR47266">
    <property type="entry name" value="ENDONUCLEASE-RELATED"/>
    <property type="match status" value="1"/>
</dbReference>
<sequence>RKILDAGYWWPSVFKDTWDYCRSCHACQKVGGLSKAVTAKLLTTLPTEPFMKWGLDFI</sequence>
<protein>
    <recommendedName>
        <fullName evidence="1">Integrase zinc-binding domain-containing protein</fullName>
    </recommendedName>
</protein>
<evidence type="ECO:0000259" key="1">
    <source>
        <dbReference type="Pfam" id="PF17921"/>
    </source>
</evidence>
<name>S8D5P0_9LAMI</name>
<comment type="caution">
    <text evidence="2">The sequence shown here is derived from an EMBL/GenBank/DDBJ whole genome shotgun (WGS) entry which is preliminary data.</text>
</comment>
<evidence type="ECO:0000313" key="2">
    <source>
        <dbReference type="EMBL" id="EPS57933.1"/>
    </source>
</evidence>
<evidence type="ECO:0000313" key="3">
    <source>
        <dbReference type="Proteomes" id="UP000015453"/>
    </source>
</evidence>
<keyword evidence="3" id="KW-1185">Reference proteome</keyword>
<feature type="domain" description="Integrase zinc-binding" evidence="1">
    <location>
        <begin position="6"/>
        <end position="30"/>
    </location>
</feature>
<dbReference type="Pfam" id="PF17921">
    <property type="entry name" value="Integrase_H2C2"/>
    <property type="match status" value="1"/>
</dbReference>
<dbReference type="EMBL" id="AUSU01009697">
    <property type="protein sequence ID" value="EPS57933.1"/>
    <property type="molecule type" value="Genomic_DNA"/>
</dbReference>
<dbReference type="AlphaFoldDB" id="S8D5P0"/>
<dbReference type="OrthoDB" id="1739170at2759"/>
<dbReference type="InterPro" id="IPR041588">
    <property type="entry name" value="Integrase_H2C2"/>
</dbReference>
<feature type="non-terminal residue" evidence="2">
    <location>
        <position position="58"/>
    </location>
</feature>